<dbReference type="GO" id="GO:0005615">
    <property type="term" value="C:extracellular space"/>
    <property type="evidence" value="ECO:0007669"/>
    <property type="project" value="TreeGrafter"/>
</dbReference>
<evidence type="ECO:0000313" key="2">
    <source>
        <dbReference type="Proteomes" id="UP000053766"/>
    </source>
</evidence>
<name>A0A0D8XPQ9_DICVI</name>
<evidence type="ECO:0000313" key="1">
    <source>
        <dbReference type="EMBL" id="KJH46530.1"/>
    </source>
</evidence>
<dbReference type="Proteomes" id="UP000053766">
    <property type="component" value="Unassembled WGS sequence"/>
</dbReference>
<dbReference type="PANTHER" id="PTHR10974:SF75">
    <property type="entry name" value="SULFATASE DOMAIN-CONTAINING PROTEIN"/>
    <property type="match status" value="1"/>
</dbReference>
<dbReference type="EMBL" id="KN716348">
    <property type="protein sequence ID" value="KJH46530.1"/>
    <property type="molecule type" value="Genomic_DNA"/>
</dbReference>
<dbReference type="PANTHER" id="PTHR10974">
    <property type="entry name" value="FI08016P-RELATED"/>
    <property type="match status" value="1"/>
</dbReference>
<dbReference type="InterPro" id="IPR004245">
    <property type="entry name" value="DUF229"/>
</dbReference>
<gene>
    <name evidence="1" type="ORF">DICVIV_07398</name>
</gene>
<sequence length="153" mass="17920">MVGLPPLIPDLNNDKICNEYLDGYSYHLTDFAKMGYKTMVAQDYGPSIAYYPNCIGFNKSEADHIWRPFEIRMGESTIFKKAFIDSCSELHIEMLDYLQKFMNAYSDNEVEFSSGRLALQSRKCYSKRYGIICPKYLMDIVREQWKSFVFVLH</sequence>
<dbReference type="STRING" id="29172.A0A0D8XPQ9"/>
<dbReference type="OrthoDB" id="5860544at2759"/>
<dbReference type="AlphaFoldDB" id="A0A0D8XPQ9"/>
<keyword evidence="2" id="KW-1185">Reference proteome</keyword>
<proteinExistence type="predicted"/>
<dbReference type="Pfam" id="PF02995">
    <property type="entry name" value="DUF229"/>
    <property type="match status" value="1"/>
</dbReference>
<organism evidence="1 2">
    <name type="scientific">Dictyocaulus viviparus</name>
    <name type="common">Bovine lungworm</name>
    <dbReference type="NCBI Taxonomy" id="29172"/>
    <lineage>
        <taxon>Eukaryota</taxon>
        <taxon>Metazoa</taxon>
        <taxon>Ecdysozoa</taxon>
        <taxon>Nematoda</taxon>
        <taxon>Chromadorea</taxon>
        <taxon>Rhabditida</taxon>
        <taxon>Rhabditina</taxon>
        <taxon>Rhabditomorpha</taxon>
        <taxon>Strongyloidea</taxon>
        <taxon>Metastrongylidae</taxon>
        <taxon>Dictyocaulus</taxon>
    </lineage>
</organism>
<protein>
    <submittedName>
        <fullName evidence="1">Uncharacterized protein</fullName>
    </submittedName>
</protein>
<reference evidence="1 2" key="1">
    <citation type="submission" date="2013-11" db="EMBL/GenBank/DDBJ databases">
        <title>Draft genome of the bovine lungworm Dictyocaulus viviparus.</title>
        <authorList>
            <person name="Mitreva M."/>
        </authorList>
    </citation>
    <scope>NUCLEOTIDE SEQUENCE [LARGE SCALE GENOMIC DNA]</scope>
    <source>
        <strain evidence="1 2">HannoverDv2000</strain>
    </source>
</reference>
<accession>A0A0D8XPQ9</accession>
<reference evidence="2" key="2">
    <citation type="journal article" date="2016" name="Sci. Rep.">
        <title>Dictyocaulus viviparus genome, variome and transcriptome elucidate lungworm biology and support future intervention.</title>
        <authorList>
            <person name="McNulty S.N."/>
            <person name="Strube C."/>
            <person name="Rosa B.A."/>
            <person name="Martin J.C."/>
            <person name="Tyagi R."/>
            <person name="Choi Y.J."/>
            <person name="Wang Q."/>
            <person name="Hallsworth Pepin K."/>
            <person name="Zhang X."/>
            <person name="Ozersky P."/>
            <person name="Wilson R.K."/>
            <person name="Sternberg P.W."/>
            <person name="Gasser R.B."/>
            <person name="Mitreva M."/>
        </authorList>
    </citation>
    <scope>NUCLEOTIDE SEQUENCE [LARGE SCALE GENOMIC DNA]</scope>
    <source>
        <strain evidence="2">HannoverDv2000</strain>
    </source>
</reference>